<dbReference type="Proteomes" id="UP001152888">
    <property type="component" value="Unassembled WGS sequence"/>
</dbReference>
<dbReference type="AlphaFoldDB" id="A0A9P0KKB2"/>
<name>A0A9P0KKB2_ACAOB</name>
<accession>A0A9P0KKB2</accession>
<sequence length="79" mass="9225">MYQYNYHHADADDTALVVKSIPAQAVVCQLEEYFCMWNIQADPQKSQVAFPAKRRHSAPKQLRVFDRTIPWQLVVKYLG</sequence>
<evidence type="ECO:0000313" key="2">
    <source>
        <dbReference type="Proteomes" id="UP001152888"/>
    </source>
</evidence>
<protein>
    <submittedName>
        <fullName evidence="1">Uncharacterized protein</fullName>
    </submittedName>
</protein>
<proteinExistence type="predicted"/>
<reference evidence="1" key="1">
    <citation type="submission" date="2022-03" db="EMBL/GenBank/DDBJ databases">
        <authorList>
            <person name="Sayadi A."/>
        </authorList>
    </citation>
    <scope>NUCLEOTIDE SEQUENCE</scope>
</reference>
<gene>
    <name evidence="1" type="ORF">ACAOBT_LOCUS10409</name>
</gene>
<dbReference type="EMBL" id="CAKOFQ010006805">
    <property type="protein sequence ID" value="CAH1973194.1"/>
    <property type="molecule type" value="Genomic_DNA"/>
</dbReference>
<comment type="caution">
    <text evidence="1">The sequence shown here is derived from an EMBL/GenBank/DDBJ whole genome shotgun (WGS) entry which is preliminary data.</text>
</comment>
<organism evidence="1 2">
    <name type="scientific">Acanthoscelides obtectus</name>
    <name type="common">Bean weevil</name>
    <name type="synonym">Bruchus obtectus</name>
    <dbReference type="NCBI Taxonomy" id="200917"/>
    <lineage>
        <taxon>Eukaryota</taxon>
        <taxon>Metazoa</taxon>
        <taxon>Ecdysozoa</taxon>
        <taxon>Arthropoda</taxon>
        <taxon>Hexapoda</taxon>
        <taxon>Insecta</taxon>
        <taxon>Pterygota</taxon>
        <taxon>Neoptera</taxon>
        <taxon>Endopterygota</taxon>
        <taxon>Coleoptera</taxon>
        <taxon>Polyphaga</taxon>
        <taxon>Cucujiformia</taxon>
        <taxon>Chrysomeloidea</taxon>
        <taxon>Chrysomelidae</taxon>
        <taxon>Bruchinae</taxon>
        <taxon>Bruchini</taxon>
        <taxon>Acanthoscelides</taxon>
    </lineage>
</organism>
<keyword evidence="2" id="KW-1185">Reference proteome</keyword>
<dbReference type="OrthoDB" id="545675at2759"/>
<evidence type="ECO:0000313" key="1">
    <source>
        <dbReference type="EMBL" id="CAH1973194.1"/>
    </source>
</evidence>